<accession>A0A9D2T176</accession>
<dbReference type="EMBL" id="DWWJ01000160">
    <property type="protein sequence ID" value="HJC41641.1"/>
    <property type="molecule type" value="Genomic_DNA"/>
</dbReference>
<proteinExistence type="predicted"/>
<comment type="caution">
    <text evidence="1">The sequence shown here is derived from an EMBL/GenBank/DDBJ whole genome shotgun (WGS) entry which is preliminary data.</text>
</comment>
<evidence type="ECO:0000313" key="2">
    <source>
        <dbReference type="Proteomes" id="UP000823882"/>
    </source>
</evidence>
<name>A0A9D2T176_9FIRM</name>
<gene>
    <name evidence="1" type="ORF">H9701_08835</name>
</gene>
<dbReference type="Proteomes" id="UP000823882">
    <property type="component" value="Unassembled WGS sequence"/>
</dbReference>
<reference evidence="1" key="2">
    <citation type="submission" date="2021-04" db="EMBL/GenBank/DDBJ databases">
        <authorList>
            <person name="Gilroy R."/>
        </authorList>
    </citation>
    <scope>NUCLEOTIDE SEQUENCE</scope>
    <source>
        <strain evidence="1">CHK186-1790</strain>
    </source>
</reference>
<organism evidence="1 2">
    <name type="scientific">Candidatus Intestinimonas pullistercoris</name>
    <dbReference type="NCBI Taxonomy" id="2838623"/>
    <lineage>
        <taxon>Bacteria</taxon>
        <taxon>Bacillati</taxon>
        <taxon>Bacillota</taxon>
        <taxon>Clostridia</taxon>
        <taxon>Eubacteriales</taxon>
        <taxon>Intestinimonas</taxon>
    </lineage>
</organism>
<evidence type="ECO:0000313" key="1">
    <source>
        <dbReference type="EMBL" id="HJC41641.1"/>
    </source>
</evidence>
<sequence length="69" mass="8176">MEEAHKEPTEKRCPACGAVLEYLSPALLPARLNYLCARADLYLCPQCGRYEFYRDPRWLERDREKREKG</sequence>
<dbReference type="AlphaFoldDB" id="A0A9D2T176"/>
<protein>
    <submittedName>
        <fullName evidence="1">Uncharacterized protein</fullName>
    </submittedName>
</protein>
<reference evidence="1" key="1">
    <citation type="journal article" date="2021" name="PeerJ">
        <title>Extensive microbial diversity within the chicken gut microbiome revealed by metagenomics and culture.</title>
        <authorList>
            <person name="Gilroy R."/>
            <person name="Ravi A."/>
            <person name="Getino M."/>
            <person name="Pursley I."/>
            <person name="Horton D.L."/>
            <person name="Alikhan N.F."/>
            <person name="Baker D."/>
            <person name="Gharbi K."/>
            <person name="Hall N."/>
            <person name="Watson M."/>
            <person name="Adriaenssens E.M."/>
            <person name="Foster-Nyarko E."/>
            <person name="Jarju S."/>
            <person name="Secka A."/>
            <person name="Antonio M."/>
            <person name="Oren A."/>
            <person name="Chaudhuri R.R."/>
            <person name="La Ragione R."/>
            <person name="Hildebrand F."/>
            <person name="Pallen M.J."/>
        </authorList>
    </citation>
    <scope>NUCLEOTIDE SEQUENCE</scope>
    <source>
        <strain evidence="1">CHK186-1790</strain>
    </source>
</reference>